<dbReference type="Proteomes" id="UP000676246">
    <property type="component" value="Unassembled WGS sequence"/>
</dbReference>
<feature type="chain" id="PRO_5037900799" evidence="1">
    <location>
        <begin position="22"/>
        <end position="142"/>
    </location>
</feature>
<dbReference type="RefSeq" id="WP_210853481.1">
    <property type="nucleotide sequence ID" value="NZ_JAGQDD010000004.1"/>
</dbReference>
<proteinExistence type="predicted"/>
<keyword evidence="1" id="KW-0732">Signal</keyword>
<keyword evidence="3" id="KW-1185">Reference proteome</keyword>
<dbReference type="AlphaFoldDB" id="A0A941BKY1"/>
<comment type="caution">
    <text evidence="2">The sequence shown here is derived from an EMBL/GenBank/DDBJ whole genome shotgun (WGS) entry which is preliminary data.</text>
</comment>
<sequence>MWRFYAAVAAVWVALSPPLFTGGACTAEFDALHAELMDSGLLRRTAKDAVEHFRGLGVPVSEITPERCREQKPRFLSRCTSETLVYARVPVKHLVCRTYRDADIKVAMVYDERGRGVRLNMDMAPFKSLPIPGTGIVIDWGR</sequence>
<evidence type="ECO:0000313" key="3">
    <source>
        <dbReference type="Proteomes" id="UP000676246"/>
    </source>
</evidence>
<evidence type="ECO:0000256" key="1">
    <source>
        <dbReference type="SAM" id="SignalP"/>
    </source>
</evidence>
<accession>A0A941BKY1</accession>
<evidence type="ECO:0000313" key="2">
    <source>
        <dbReference type="EMBL" id="MBQ0930604.1"/>
    </source>
</evidence>
<feature type="signal peptide" evidence="1">
    <location>
        <begin position="1"/>
        <end position="21"/>
    </location>
</feature>
<dbReference type="EMBL" id="JAGQDD010000004">
    <property type="protein sequence ID" value="MBQ0930604.1"/>
    <property type="molecule type" value="Genomic_DNA"/>
</dbReference>
<dbReference type="PROSITE" id="PS51257">
    <property type="entry name" value="PROKAR_LIPOPROTEIN"/>
    <property type="match status" value="1"/>
</dbReference>
<protein>
    <submittedName>
        <fullName evidence="2">Uncharacterized protein</fullName>
    </submittedName>
</protein>
<reference evidence="2 3" key="1">
    <citation type="submission" date="2021-04" db="EMBL/GenBank/DDBJ databases">
        <title>The genome sequence of Ideonella sp. 3Y2.</title>
        <authorList>
            <person name="Liu Y."/>
        </authorList>
    </citation>
    <scope>NUCLEOTIDE SEQUENCE [LARGE SCALE GENOMIC DNA]</scope>
    <source>
        <strain evidence="2 3">3Y2</strain>
    </source>
</reference>
<name>A0A941BKY1_9BURK</name>
<gene>
    <name evidence="2" type="ORF">KAK03_08890</name>
</gene>
<organism evidence="2 3">
    <name type="scientific">Ideonella alba</name>
    <dbReference type="NCBI Taxonomy" id="2824118"/>
    <lineage>
        <taxon>Bacteria</taxon>
        <taxon>Pseudomonadati</taxon>
        <taxon>Pseudomonadota</taxon>
        <taxon>Betaproteobacteria</taxon>
        <taxon>Burkholderiales</taxon>
        <taxon>Sphaerotilaceae</taxon>
        <taxon>Ideonella</taxon>
    </lineage>
</organism>